<gene>
    <name evidence="6" type="ORF">HKT17_15215</name>
</gene>
<comment type="similarity">
    <text evidence="2">Belongs to the bacterial solute-binding protein SsuA/TauA family.</text>
</comment>
<evidence type="ECO:0000313" key="6">
    <source>
        <dbReference type="EMBL" id="QJR30955.1"/>
    </source>
</evidence>
<feature type="signal peptide" evidence="4">
    <location>
        <begin position="1"/>
        <end position="27"/>
    </location>
</feature>
<dbReference type="Proteomes" id="UP000501130">
    <property type="component" value="Chromosome"/>
</dbReference>
<comment type="subcellular location">
    <subcellularLocation>
        <location evidence="1">Periplasm</location>
    </subcellularLocation>
</comment>
<organism evidence="6 7">
    <name type="scientific">Limnobacter profundi</name>
    <dbReference type="NCBI Taxonomy" id="2732163"/>
    <lineage>
        <taxon>Bacteria</taxon>
        <taxon>Pseudomonadati</taxon>
        <taxon>Pseudomonadota</taxon>
        <taxon>Betaproteobacteria</taxon>
        <taxon>Burkholderiales</taxon>
        <taxon>Burkholderiaceae</taxon>
        <taxon>Limnobacter</taxon>
    </lineage>
</organism>
<proteinExistence type="inferred from homology"/>
<evidence type="ECO:0000256" key="4">
    <source>
        <dbReference type="SAM" id="SignalP"/>
    </source>
</evidence>
<dbReference type="PANTHER" id="PTHR30024:SF47">
    <property type="entry name" value="TAURINE-BINDING PERIPLASMIC PROTEIN"/>
    <property type="match status" value="1"/>
</dbReference>
<dbReference type="Gene3D" id="3.40.190.10">
    <property type="entry name" value="Periplasmic binding protein-like II"/>
    <property type="match status" value="2"/>
</dbReference>
<dbReference type="InterPro" id="IPR015168">
    <property type="entry name" value="SsuA/THI5"/>
</dbReference>
<dbReference type="RefSeq" id="WP_171101244.1">
    <property type="nucleotide sequence ID" value="NZ_CP053084.1"/>
</dbReference>
<reference evidence="6 7" key="1">
    <citation type="submission" date="2020-05" db="EMBL/GenBank/DDBJ databases">
        <title>Compete genome of Limnobacter sp. SAORIC-580.</title>
        <authorList>
            <person name="Song J."/>
            <person name="Cho J.-C."/>
        </authorList>
    </citation>
    <scope>NUCLEOTIDE SEQUENCE [LARGE SCALE GENOMIC DNA]</scope>
    <source>
        <strain evidence="6 7">SAORIC-580</strain>
    </source>
</reference>
<dbReference type="EMBL" id="CP053084">
    <property type="protein sequence ID" value="QJR30955.1"/>
    <property type="molecule type" value="Genomic_DNA"/>
</dbReference>
<evidence type="ECO:0000256" key="1">
    <source>
        <dbReference type="ARBA" id="ARBA00004418"/>
    </source>
</evidence>
<dbReference type="SUPFAM" id="SSF53850">
    <property type="entry name" value="Periplasmic binding protein-like II"/>
    <property type="match status" value="1"/>
</dbReference>
<feature type="chain" id="PRO_5047230925" evidence="4">
    <location>
        <begin position="28"/>
        <end position="329"/>
    </location>
</feature>
<dbReference type="Pfam" id="PF09084">
    <property type="entry name" value="NMT1"/>
    <property type="match status" value="1"/>
</dbReference>
<feature type="domain" description="SsuA/THI5-like" evidence="5">
    <location>
        <begin position="40"/>
        <end position="249"/>
    </location>
</feature>
<evidence type="ECO:0000256" key="2">
    <source>
        <dbReference type="ARBA" id="ARBA00010742"/>
    </source>
</evidence>
<keyword evidence="3 4" id="KW-0732">Signal</keyword>
<dbReference type="PANTHER" id="PTHR30024">
    <property type="entry name" value="ALIPHATIC SULFONATES-BINDING PROTEIN-RELATED"/>
    <property type="match status" value="1"/>
</dbReference>
<name>A0ABX6N989_9BURK</name>
<protein>
    <submittedName>
        <fullName evidence="6">ABC transporter substrate-binding protein</fullName>
    </submittedName>
</protein>
<keyword evidence="7" id="KW-1185">Reference proteome</keyword>
<evidence type="ECO:0000313" key="7">
    <source>
        <dbReference type="Proteomes" id="UP000501130"/>
    </source>
</evidence>
<evidence type="ECO:0000256" key="3">
    <source>
        <dbReference type="ARBA" id="ARBA00022729"/>
    </source>
</evidence>
<evidence type="ECO:0000259" key="5">
    <source>
        <dbReference type="Pfam" id="PF09084"/>
    </source>
</evidence>
<sequence length="329" mass="36301">MFSRLRLARFSTVMFCAFMGLSSLGWASEPRIAVSKSPLSLPFFVAKDKNLFAKHKVEPVLIECLGGNRCVKELTEGRVDMATSSELPFMFAVFQGKPIGLVTTFNTNKDDMKFVVRKAAVKGGTKGLTGKRIGYVEKASSHYYMDLFLLYNGIDPKTTVPVPMGPEALAAALAKGEVDAISVWEPWGHIALELGGADVAVIDTPKLYSQTFNLLVSNEYRLAQTRKSIAVLGALDEAIQFIKKNPDEAKRILARDVGIDLDTVKAAWSTYQFELTLQQSLLTTVQGQARWARREGHVGSALAEPEFLNFIDSSLLRKIKPNAVDFVYP</sequence>
<accession>A0ABX6N989</accession>